<proteinExistence type="predicted"/>
<dbReference type="Gene3D" id="3.40.50.1010">
    <property type="entry name" value="5'-nuclease"/>
    <property type="match status" value="1"/>
</dbReference>
<organism evidence="2 3">
    <name type="scientific">Mycolicibacterium septicum DSM 44393</name>
    <dbReference type="NCBI Taxonomy" id="1341646"/>
    <lineage>
        <taxon>Bacteria</taxon>
        <taxon>Bacillati</taxon>
        <taxon>Actinomycetota</taxon>
        <taxon>Actinomycetes</taxon>
        <taxon>Mycobacteriales</taxon>
        <taxon>Mycobacteriaceae</taxon>
        <taxon>Mycolicibacterium</taxon>
    </lineage>
</organism>
<dbReference type="EMBL" id="JAAXPJ010000020">
    <property type="protein sequence ID" value="NKZ15515.1"/>
    <property type="molecule type" value="Genomic_DNA"/>
</dbReference>
<accession>A0A7X6MV63</accession>
<sequence>MSIVNPMHSGFVNKCASHVVGSLPRKNHALRGRRLVVVDVENVVGGAVLVPGKASDVRGRIDGAINLKPRDQIVIGTSHVGLLATGVGWPGPRIVVRSGEDGADLALLEVLLDERVNERFEEVVVVSGDAIFADAVARLGELGVTVTVVARREACARRLRFAAARTVYLRGAADGLGGAA</sequence>
<dbReference type="Proteomes" id="UP000518188">
    <property type="component" value="Unassembled WGS sequence"/>
</dbReference>
<evidence type="ECO:0000259" key="1">
    <source>
        <dbReference type="Pfam" id="PF01936"/>
    </source>
</evidence>
<evidence type="ECO:0000313" key="3">
    <source>
        <dbReference type="Proteomes" id="UP000518188"/>
    </source>
</evidence>
<feature type="domain" description="NYN" evidence="1">
    <location>
        <begin position="98"/>
        <end position="168"/>
    </location>
</feature>
<dbReference type="InterPro" id="IPR021139">
    <property type="entry name" value="NYN"/>
</dbReference>
<reference evidence="2 3" key="1">
    <citation type="submission" date="2020-04" db="EMBL/GenBank/DDBJ databases">
        <title>MicrobeNet Type strains.</title>
        <authorList>
            <person name="Nicholson A.C."/>
        </authorList>
    </citation>
    <scope>NUCLEOTIDE SEQUENCE [LARGE SCALE GENOMIC DNA]</scope>
    <source>
        <strain evidence="2 3">ATCC 700731</strain>
    </source>
</reference>
<evidence type="ECO:0000313" key="2">
    <source>
        <dbReference type="EMBL" id="NKZ15515.1"/>
    </source>
</evidence>
<comment type="caution">
    <text evidence="2">The sequence shown here is derived from an EMBL/GenBank/DDBJ whole genome shotgun (WGS) entry which is preliminary data.</text>
</comment>
<dbReference type="GO" id="GO:0004540">
    <property type="term" value="F:RNA nuclease activity"/>
    <property type="evidence" value="ECO:0007669"/>
    <property type="project" value="InterPro"/>
</dbReference>
<name>A0A7X6MV63_9MYCO</name>
<dbReference type="Pfam" id="PF01936">
    <property type="entry name" value="NYN"/>
    <property type="match status" value="1"/>
</dbReference>
<gene>
    <name evidence="2" type="ORF">HGA11_31550</name>
</gene>
<protein>
    <submittedName>
        <fullName evidence="2">NYN domain-containing protein</fullName>
    </submittedName>
</protein>
<dbReference type="AlphaFoldDB" id="A0A7X6MV63"/>